<organism evidence="2 3">
    <name type="scientific">Paenibacillus phyllosphaerae</name>
    <dbReference type="NCBI Taxonomy" id="274593"/>
    <lineage>
        <taxon>Bacteria</taxon>
        <taxon>Bacillati</taxon>
        <taxon>Bacillota</taxon>
        <taxon>Bacilli</taxon>
        <taxon>Bacillales</taxon>
        <taxon>Paenibacillaceae</taxon>
        <taxon>Paenibacillus</taxon>
    </lineage>
</organism>
<reference evidence="2 3" key="1">
    <citation type="submission" date="2020-08" db="EMBL/GenBank/DDBJ databases">
        <title>Genomic Encyclopedia of Type Strains, Phase III (KMG-III): the genomes of soil and plant-associated and newly described type strains.</title>
        <authorList>
            <person name="Whitman W."/>
        </authorList>
    </citation>
    <scope>NUCLEOTIDE SEQUENCE [LARGE SCALE GENOMIC DNA]</scope>
    <source>
        <strain evidence="2 3">CECT 5862</strain>
    </source>
</reference>
<comment type="caution">
    <text evidence="2">The sequence shown here is derived from an EMBL/GenBank/DDBJ whole genome shotgun (WGS) entry which is preliminary data.</text>
</comment>
<dbReference type="Proteomes" id="UP000570361">
    <property type="component" value="Unassembled WGS sequence"/>
</dbReference>
<dbReference type="InterPro" id="IPR024775">
    <property type="entry name" value="DinB-like"/>
</dbReference>
<dbReference type="SUPFAM" id="SSF109854">
    <property type="entry name" value="DinB/YfiT-like putative metalloenzymes"/>
    <property type="match status" value="1"/>
</dbReference>
<accession>A0A7W5FMA0</accession>
<sequence length="174" mass="20382">MHPEMILKQFQCLSQHYMEEMKKYTWEDFNRKPSAASWSLGEMYTHVIETGYLQMKSLLACLEVPENHALKKTFAGKVVYFIGGIPPIKAKVPPSAEGTAYPPSSREELIKKMNVLEQQMEQALPIVMGASPDRKIEHPYFGYINAREWYYHILMHVKHHLRQKKRIDSFLNNR</sequence>
<dbReference type="AlphaFoldDB" id="A0A7W5FMA0"/>
<feature type="domain" description="DinB-like" evidence="1">
    <location>
        <begin position="22"/>
        <end position="163"/>
    </location>
</feature>
<evidence type="ECO:0000313" key="3">
    <source>
        <dbReference type="Proteomes" id="UP000570361"/>
    </source>
</evidence>
<gene>
    <name evidence="2" type="ORF">FHS18_002147</name>
</gene>
<proteinExistence type="predicted"/>
<dbReference type="Pfam" id="PF12867">
    <property type="entry name" value="DinB_2"/>
    <property type="match status" value="1"/>
</dbReference>
<dbReference type="InterPro" id="IPR034660">
    <property type="entry name" value="DinB/YfiT-like"/>
</dbReference>
<evidence type="ECO:0000259" key="1">
    <source>
        <dbReference type="Pfam" id="PF12867"/>
    </source>
</evidence>
<evidence type="ECO:0000313" key="2">
    <source>
        <dbReference type="EMBL" id="MBB3110080.1"/>
    </source>
</evidence>
<dbReference type="RefSeq" id="WP_183599788.1">
    <property type="nucleotide sequence ID" value="NZ_JACHXK010000004.1"/>
</dbReference>
<dbReference type="Gene3D" id="1.20.120.450">
    <property type="entry name" value="dinb family like domain"/>
    <property type="match status" value="1"/>
</dbReference>
<protein>
    <recommendedName>
        <fullName evidence="1">DinB-like domain-containing protein</fullName>
    </recommendedName>
</protein>
<keyword evidence="3" id="KW-1185">Reference proteome</keyword>
<dbReference type="EMBL" id="JACHXK010000004">
    <property type="protein sequence ID" value="MBB3110080.1"/>
    <property type="molecule type" value="Genomic_DNA"/>
</dbReference>
<name>A0A7W5FMA0_9BACL</name>